<feature type="domain" description="DUF418" evidence="2">
    <location>
        <begin position="320"/>
        <end position="399"/>
    </location>
</feature>
<dbReference type="Proteomes" id="UP000664617">
    <property type="component" value="Unassembled WGS sequence"/>
</dbReference>
<dbReference type="PANTHER" id="PTHR30590">
    <property type="entry name" value="INNER MEMBRANE PROTEIN"/>
    <property type="match status" value="1"/>
</dbReference>
<organism evidence="3 4">
    <name type="scientific">Myceligenerans salitolerans</name>
    <dbReference type="NCBI Taxonomy" id="1230528"/>
    <lineage>
        <taxon>Bacteria</taxon>
        <taxon>Bacillati</taxon>
        <taxon>Actinomycetota</taxon>
        <taxon>Actinomycetes</taxon>
        <taxon>Micrococcales</taxon>
        <taxon>Promicromonosporaceae</taxon>
        <taxon>Myceligenerans</taxon>
    </lineage>
</organism>
<keyword evidence="1" id="KW-0812">Transmembrane</keyword>
<gene>
    <name evidence="3" type="ORF">J0911_06930</name>
</gene>
<dbReference type="EMBL" id="JAFMPK010000027">
    <property type="protein sequence ID" value="MBO0608763.1"/>
    <property type="molecule type" value="Genomic_DNA"/>
</dbReference>
<dbReference type="InterPro" id="IPR052529">
    <property type="entry name" value="Bact_Transport_Assoc"/>
</dbReference>
<keyword evidence="1" id="KW-1133">Transmembrane helix</keyword>
<dbReference type="PANTHER" id="PTHR30590:SF2">
    <property type="entry name" value="INNER MEMBRANE PROTEIN"/>
    <property type="match status" value="1"/>
</dbReference>
<evidence type="ECO:0000313" key="4">
    <source>
        <dbReference type="Proteomes" id="UP000664617"/>
    </source>
</evidence>
<evidence type="ECO:0000313" key="3">
    <source>
        <dbReference type="EMBL" id="MBO0608763.1"/>
    </source>
</evidence>
<evidence type="ECO:0000259" key="2">
    <source>
        <dbReference type="Pfam" id="PF04235"/>
    </source>
</evidence>
<protein>
    <submittedName>
        <fullName evidence="3">DUF418 domain-containing protein</fullName>
    </submittedName>
</protein>
<reference evidence="4" key="2">
    <citation type="submission" date="2023-07" db="EMBL/GenBank/DDBJ databases">
        <title>Myceligenerans salitolerans sp. nov., a halotolerant actinomycete isolated from a salt lake in Xinjiang, China.</title>
        <authorList>
            <person name="Guan T."/>
        </authorList>
    </citation>
    <scope>NUCLEOTIDE SEQUENCE [LARGE SCALE GENOMIC DNA]</scope>
    <source>
        <strain evidence="4">XHU 5031</strain>
    </source>
</reference>
<feature type="transmembrane region" description="Helical" evidence="1">
    <location>
        <begin position="332"/>
        <end position="351"/>
    </location>
</feature>
<evidence type="ECO:0000256" key="1">
    <source>
        <dbReference type="SAM" id="Phobius"/>
    </source>
</evidence>
<feature type="transmembrane region" description="Helical" evidence="1">
    <location>
        <begin position="104"/>
        <end position="120"/>
    </location>
</feature>
<feature type="transmembrane region" description="Helical" evidence="1">
    <location>
        <begin position="127"/>
        <end position="153"/>
    </location>
</feature>
<feature type="transmembrane region" description="Helical" evidence="1">
    <location>
        <begin position="231"/>
        <end position="248"/>
    </location>
</feature>
<name>A0ABS3I6Z6_9MICO</name>
<dbReference type="Pfam" id="PF04235">
    <property type="entry name" value="DUF418"/>
    <property type="match status" value="2"/>
</dbReference>
<sequence length="400" mass="42630">MLLLIAMANTVWYLWGREHAVGSGRPVDGSWLDKATDAVLIAAVDMRVYPMFAFLFGYGMVQLYSRQVAAGTSPARARRLLQVRNLWLLALGFAHAALLWMGDVLGAYGVAGLLLVWMFFRRADGTLLAWTAALLGLLLLGTAVSAAGSYVAARTRTAGAAPDTGSFVDPSISLTSYLASVPDRLGQWVYTTLGQGVADLVVPMMILLAFWAGRRRVLENPGDHLPLLRRVAAVCVPLGVLGGLPNALDHVGVLGVPSHAEGFFLFVQLLTGFFGGLGYVALWGLAGHAVTRRRSRLLTAGRPASRAARAGGVLAADGLVAGALQAVGRRSLTCYLLQSVLCAPVLAAWGFGLGQHLTSFTMFLYAVAVWGLTVLFAVGQENRGRPGPAEVLLRRLTYRS</sequence>
<feature type="transmembrane region" description="Helical" evidence="1">
    <location>
        <begin position="357"/>
        <end position="378"/>
    </location>
</feature>
<reference evidence="3 4" key="1">
    <citation type="submission" date="2021-03" db="EMBL/GenBank/DDBJ databases">
        <authorList>
            <person name="Xin L."/>
        </authorList>
    </citation>
    <scope>NUCLEOTIDE SEQUENCE [LARGE SCALE GENOMIC DNA]</scope>
    <source>
        <strain evidence="3 4">XHU 5031</strain>
    </source>
</reference>
<comment type="caution">
    <text evidence="3">The sequence shown here is derived from an EMBL/GenBank/DDBJ whole genome shotgun (WGS) entry which is preliminary data.</text>
</comment>
<accession>A0ABS3I6Z6</accession>
<feature type="domain" description="DUF418" evidence="2">
    <location>
        <begin position="212"/>
        <end position="302"/>
    </location>
</feature>
<dbReference type="InterPro" id="IPR007349">
    <property type="entry name" value="DUF418"/>
</dbReference>
<keyword evidence="4" id="KW-1185">Reference proteome</keyword>
<feature type="transmembrane region" description="Helical" evidence="1">
    <location>
        <begin position="188"/>
        <end position="211"/>
    </location>
</feature>
<proteinExistence type="predicted"/>
<keyword evidence="1" id="KW-0472">Membrane</keyword>
<feature type="transmembrane region" description="Helical" evidence="1">
    <location>
        <begin position="263"/>
        <end position="286"/>
    </location>
</feature>